<feature type="compositionally biased region" description="Polar residues" evidence="1">
    <location>
        <begin position="119"/>
        <end position="132"/>
    </location>
</feature>
<name>A0A9P6U0L4_9FUNG</name>
<feature type="compositionally biased region" description="Low complexity" evidence="1">
    <location>
        <begin position="86"/>
        <end position="104"/>
    </location>
</feature>
<evidence type="ECO:0000313" key="2">
    <source>
        <dbReference type="EMBL" id="KAG0254017.1"/>
    </source>
</evidence>
<dbReference type="Gene3D" id="6.10.140.1020">
    <property type="match status" value="1"/>
</dbReference>
<comment type="caution">
    <text evidence="2">The sequence shown here is derived from an EMBL/GenBank/DDBJ whole genome shotgun (WGS) entry which is preliminary data.</text>
</comment>
<feature type="region of interest" description="Disordered" evidence="1">
    <location>
        <begin position="1"/>
        <end position="159"/>
    </location>
</feature>
<dbReference type="Proteomes" id="UP000726737">
    <property type="component" value="Unassembled WGS sequence"/>
</dbReference>
<accession>A0A9P6U0L4</accession>
<evidence type="ECO:0000313" key="3">
    <source>
        <dbReference type="Proteomes" id="UP000726737"/>
    </source>
</evidence>
<protein>
    <recommendedName>
        <fullName evidence="4">Swi5-dependent recombination DNA repair protein 1</fullName>
    </recommendedName>
</protein>
<gene>
    <name evidence="2" type="ORF">BG011_006013</name>
</gene>
<organism evidence="2 3">
    <name type="scientific">Mortierella polycephala</name>
    <dbReference type="NCBI Taxonomy" id="41804"/>
    <lineage>
        <taxon>Eukaryota</taxon>
        <taxon>Fungi</taxon>
        <taxon>Fungi incertae sedis</taxon>
        <taxon>Mucoromycota</taxon>
        <taxon>Mortierellomycotina</taxon>
        <taxon>Mortierellomycetes</taxon>
        <taxon>Mortierellales</taxon>
        <taxon>Mortierellaceae</taxon>
        <taxon>Mortierella</taxon>
    </lineage>
</organism>
<sequence>MSMERNEPTEAGVQYGISSSPNDSNLQGTPPNLQYAISETEQPVEPQSAPVVPTIAISGQKRPRALSRMKSMSIHKPFRSPVRSIQQQQATSSSEPTTSTAVATTDDKDSCERVPQPRQLGTASKIISMSNKSRGRRLPFRSPAVRDHQGGHGSGDTPHSRLLQMQTLQSRIAELQSSIRKGKQVLQQQQKCETSLQELTAKWRKASHDGTHTLLEKYAEQEQMYGGGWGGDNMTSNFPATSGKPGFYSQDDEWGYNASAVLQKRRSHQYLDQDQLDTMEQRMDAQDVEQDLPTVEEAIRARAWPDIGTAPGPRIVTKMQKLLLGLGIDLAVIGYDPEQDAFLGPPGE</sequence>
<evidence type="ECO:0008006" key="4">
    <source>
        <dbReference type="Google" id="ProtNLM"/>
    </source>
</evidence>
<dbReference type="EMBL" id="JAAAJA010000424">
    <property type="protein sequence ID" value="KAG0254017.1"/>
    <property type="molecule type" value="Genomic_DNA"/>
</dbReference>
<keyword evidence="3" id="KW-1185">Reference proteome</keyword>
<dbReference type="AlphaFoldDB" id="A0A9P6U0L4"/>
<proteinExistence type="predicted"/>
<dbReference type="OrthoDB" id="27934at2759"/>
<feature type="compositionally biased region" description="Polar residues" evidence="1">
    <location>
        <begin position="16"/>
        <end position="41"/>
    </location>
</feature>
<evidence type="ECO:0000256" key="1">
    <source>
        <dbReference type="SAM" id="MobiDB-lite"/>
    </source>
</evidence>
<reference evidence="2" key="1">
    <citation type="journal article" date="2020" name="Fungal Divers.">
        <title>Resolving the Mortierellaceae phylogeny through synthesis of multi-gene phylogenetics and phylogenomics.</title>
        <authorList>
            <person name="Vandepol N."/>
            <person name="Liber J."/>
            <person name="Desiro A."/>
            <person name="Na H."/>
            <person name="Kennedy M."/>
            <person name="Barry K."/>
            <person name="Grigoriev I.V."/>
            <person name="Miller A.N."/>
            <person name="O'Donnell K."/>
            <person name="Stajich J.E."/>
            <person name="Bonito G."/>
        </authorList>
    </citation>
    <scope>NUCLEOTIDE SEQUENCE</scope>
    <source>
        <strain evidence="2">KOD948</strain>
    </source>
</reference>